<name>A0ABR1XVC2_9PEZI</name>
<proteinExistence type="predicted"/>
<keyword evidence="3" id="KW-1185">Reference proteome</keyword>
<protein>
    <submittedName>
        <fullName evidence="2">Uncharacterized protein</fullName>
    </submittedName>
</protein>
<evidence type="ECO:0000256" key="1">
    <source>
        <dbReference type="SAM" id="MobiDB-lite"/>
    </source>
</evidence>
<organism evidence="2 3">
    <name type="scientific">Phyllosticta citrichinensis</name>
    <dbReference type="NCBI Taxonomy" id="1130410"/>
    <lineage>
        <taxon>Eukaryota</taxon>
        <taxon>Fungi</taxon>
        <taxon>Dikarya</taxon>
        <taxon>Ascomycota</taxon>
        <taxon>Pezizomycotina</taxon>
        <taxon>Dothideomycetes</taxon>
        <taxon>Dothideomycetes incertae sedis</taxon>
        <taxon>Botryosphaeriales</taxon>
        <taxon>Phyllostictaceae</taxon>
        <taxon>Phyllosticta</taxon>
    </lineage>
</organism>
<comment type="caution">
    <text evidence="2">The sequence shown here is derived from an EMBL/GenBank/DDBJ whole genome shotgun (WGS) entry which is preliminary data.</text>
</comment>
<evidence type="ECO:0000313" key="3">
    <source>
        <dbReference type="Proteomes" id="UP001456524"/>
    </source>
</evidence>
<sequence>MTTLQLKPMIEWANCILSEVGAPTFAVSTSCESKIKEFCRDCVLAMVILHSRRGQTLQLHQIIGALYKSQGRAHALGPGGNYFAFARKVIDSLPNMVPNPSQVENAIVKITALEPPDDLLQIMAENVVEWAGAVNLAPLQVMLDGKPTRNARKKRPVANDPPSPSGRLIKKPRLEPVANQETRRLFEETTMTWETVITDPEKRRVYKLHLLQLIACGDLDGAAWLAQHKSFPDNLWTS</sequence>
<reference evidence="2 3" key="1">
    <citation type="journal article" date="2022" name="G3 (Bethesda)">
        <title>Enemy or ally: a genomic approach to elucidate the lifestyle of Phyllosticta citrichinaensis.</title>
        <authorList>
            <person name="Buijs V.A."/>
            <person name="Groenewald J.Z."/>
            <person name="Haridas S."/>
            <person name="LaButti K.M."/>
            <person name="Lipzen A."/>
            <person name="Martin F.M."/>
            <person name="Barry K."/>
            <person name="Grigoriev I.V."/>
            <person name="Crous P.W."/>
            <person name="Seidl M.F."/>
        </authorList>
    </citation>
    <scope>NUCLEOTIDE SEQUENCE [LARGE SCALE GENOMIC DNA]</scope>
    <source>
        <strain evidence="2 3">CBS 129764</strain>
    </source>
</reference>
<dbReference type="EMBL" id="JBBWUH010000005">
    <property type="protein sequence ID" value="KAK8167111.1"/>
    <property type="molecule type" value="Genomic_DNA"/>
</dbReference>
<feature type="region of interest" description="Disordered" evidence="1">
    <location>
        <begin position="145"/>
        <end position="170"/>
    </location>
</feature>
<dbReference type="PROSITE" id="PS51257">
    <property type="entry name" value="PROKAR_LIPOPROTEIN"/>
    <property type="match status" value="1"/>
</dbReference>
<gene>
    <name evidence="2" type="ORF">IWX90DRAFT_415446</name>
</gene>
<accession>A0ABR1XVC2</accession>
<evidence type="ECO:0000313" key="2">
    <source>
        <dbReference type="EMBL" id="KAK8167111.1"/>
    </source>
</evidence>
<dbReference type="Proteomes" id="UP001456524">
    <property type="component" value="Unassembled WGS sequence"/>
</dbReference>